<dbReference type="Gene3D" id="1.10.3290.10">
    <property type="entry name" value="Fido-like domain"/>
    <property type="match status" value="1"/>
</dbReference>
<dbReference type="OrthoDB" id="9813719at2"/>
<protein>
    <submittedName>
        <fullName evidence="11">Fic family protein</fullName>
    </submittedName>
</protein>
<dbReference type="PANTHER" id="PTHR13504:SF34">
    <property type="entry name" value="PROTEIN ADENYLYLTRANSFERASE FICD"/>
    <property type="match status" value="1"/>
</dbReference>
<evidence type="ECO:0000313" key="12">
    <source>
        <dbReference type="Proteomes" id="UP000315995"/>
    </source>
</evidence>
<dbReference type="Proteomes" id="UP000315995">
    <property type="component" value="Chromosome"/>
</dbReference>
<gene>
    <name evidence="11" type="ORF">FIV42_08335</name>
</gene>
<dbReference type="PANTHER" id="PTHR13504">
    <property type="entry name" value="FIDO DOMAIN-CONTAINING PROTEIN DDB_G0283145"/>
    <property type="match status" value="1"/>
</dbReference>
<evidence type="ECO:0000256" key="6">
    <source>
        <dbReference type="ARBA" id="ARBA00022840"/>
    </source>
</evidence>
<proteinExistence type="predicted"/>
<dbReference type="RefSeq" id="WP_141197228.1">
    <property type="nucleotide sequence ID" value="NZ_CP041186.1"/>
</dbReference>
<keyword evidence="4" id="KW-0547">Nucleotide-binding</keyword>
<accession>A0A4Y6PQZ2</accession>
<sequence length="255" mass="30085">MSLTYLEIDQARADYLELSDELRQTFDDRLFQSWLYHDHMLEGVVLTESDINRALTGRPCRNYCDGLVQKSLRRMMGCIRQLETDASRGVDVSMDWLKDLHRSMCDADDEHAGRYRKRDTSPGVYHLDVVPYKSISYYFHKFLEEWDAELSTVHPIRAAAMAHWEFMRVFPFDERTGIVGRLMMNYILIKNFYPPAIIHANDRHHYFDALNGHRADMVPVVVEAMKGTIEAARIFRQRVEQQRMQQQSHRHQIAM</sequence>
<dbReference type="InterPro" id="IPR003812">
    <property type="entry name" value="Fido"/>
</dbReference>
<evidence type="ECO:0000256" key="5">
    <source>
        <dbReference type="ARBA" id="ARBA00022803"/>
    </source>
</evidence>
<keyword evidence="2" id="KW-0812">Transmembrane</keyword>
<dbReference type="Pfam" id="PF02661">
    <property type="entry name" value="Fic"/>
    <property type="match status" value="1"/>
</dbReference>
<keyword evidence="3" id="KW-0677">Repeat</keyword>
<evidence type="ECO:0000313" key="11">
    <source>
        <dbReference type="EMBL" id="QDG50736.1"/>
    </source>
</evidence>
<evidence type="ECO:0000256" key="1">
    <source>
        <dbReference type="ARBA" id="ARBA00004167"/>
    </source>
</evidence>
<dbReference type="PROSITE" id="PS51459">
    <property type="entry name" value="FIDO"/>
    <property type="match status" value="1"/>
</dbReference>
<evidence type="ECO:0000256" key="8">
    <source>
        <dbReference type="ARBA" id="ARBA00023136"/>
    </source>
</evidence>
<feature type="site" description="Important for autoinhibition of adenylyltransferase activity" evidence="9">
    <location>
        <position position="42"/>
    </location>
</feature>
<keyword evidence="7" id="KW-1133">Transmembrane helix</keyword>
<dbReference type="EMBL" id="CP041186">
    <property type="protein sequence ID" value="QDG50736.1"/>
    <property type="molecule type" value="Genomic_DNA"/>
</dbReference>
<evidence type="ECO:0000256" key="2">
    <source>
        <dbReference type="ARBA" id="ARBA00022692"/>
    </source>
</evidence>
<keyword evidence="5" id="KW-0802">TPR repeat</keyword>
<reference evidence="11 12" key="1">
    <citation type="submission" date="2019-06" db="EMBL/GenBank/DDBJ databases">
        <title>Persicimonas caeni gen. nov., sp. nov., a predatory bacterium isolated from solar saltern.</title>
        <authorList>
            <person name="Wang S."/>
        </authorList>
    </citation>
    <scope>NUCLEOTIDE SEQUENCE [LARGE SCALE GENOMIC DNA]</scope>
    <source>
        <strain evidence="11 12">YN101</strain>
    </source>
</reference>
<evidence type="ECO:0000256" key="7">
    <source>
        <dbReference type="ARBA" id="ARBA00022989"/>
    </source>
</evidence>
<accession>A0A5B8Y3Y1</accession>
<dbReference type="InterPro" id="IPR036597">
    <property type="entry name" value="Fido-like_dom_sf"/>
</dbReference>
<feature type="domain" description="Fido" evidence="10">
    <location>
        <begin position="92"/>
        <end position="231"/>
    </location>
</feature>
<keyword evidence="12" id="KW-1185">Reference proteome</keyword>
<evidence type="ECO:0000259" key="10">
    <source>
        <dbReference type="PROSITE" id="PS51459"/>
    </source>
</evidence>
<organism evidence="11 12">
    <name type="scientific">Persicimonas caeni</name>
    <dbReference type="NCBI Taxonomy" id="2292766"/>
    <lineage>
        <taxon>Bacteria</taxon>
        <taxon>Deltaproteobacteria</taxon>
        <taxon>Bradymonadales</taxon>
        <taxon>Bradymonadaceae</taxon>
        <taxon>Persicimonas</taxon>
    </lineage>
</organism>
<keyword evidence="8" id="KW-0472">Membrane</keyword>
<dbReference type="GO" id="GO:0016020">
    <property type="term" value="C:membrane"/>
    <property type="evidence" value="ECO:0007669"/>
    <property type="project" value="UniProtKB-SubCell"/>
</dbReference>
<evidence type="ECO:0000256" key="3">
    <source>
        <dbReference type="ARBA" id="ARBA00022737"/>
    </source>
</evidence>
<comment type="subcellular location">
    <subcellularLocation>
        <location evidence="1">Membrane</location>
        <topology evidence="1">Single-pass membrane protein</topology>
    </subcellularLocation>
</comment>
<dbReference type="InterPro" id="IPR040198">
    <property type="entry name" value="Fido_containing"/>
</dbReference>
<name>A0A4Y6PQZ2_PERCE</name>
<evidence type="ECO:0000256" key="4">
    <source>
        <dbReference type="ARBA" id="ARBA00022741"/>
    </source>
</evidence>
<evidence type="ECO:0000256" key="9">
    <source>
        <dbReference type="PIRSR" id="PIRSR640198-3"/>
    </source>
</evidence>
<dbReference type="SUPFAM" id="SSF140931">
    <property type="entry name" value="Fic-like"/>
    <property type="match status" value="1"/>
</dbReference>
<dbReference type="AlphaFoldDB" id="A0A4Y6PQZ2"/>
<keyword evidence="6" id="KW-0067">ATP-binding</keyword>
<dbReference type="GO" id="GO:0005524">
    <property type="term" value="F:ATP binding"/>
    <property type="evidence" value="ECO:0007669"/>
    <property type="project" value="UniProtKB-KW"/>
</dbReference>